<sequence>MGNTPAKESRTGDASSSHRHQRSSVAPSFDPSASSSRDTRGSRLRSRSSRNDIGTILGIGPSTSSRVETSHERRETKAEREARRLERERLNRIKEREKSLREEHIDGGYLVTMGVYVGAEDFSKTVVRQLQIERKLAPFWRGLDDFSETWAEHQIIAAARGLPIPPADQTPPDELVPRPLSSHATPSTSTQNLNNLMVPLGPRTMSAASERSVGSAMPSSPTSPNPANKGSPAPFKPRTKALAAALSLGSRNGSSNDLTPREINLPNDPFVNGQPLEVFLYKEGGECPICFLYYPPYLNRTRCCDQQICSECFVQIKRPDPHFPEGHDNQDNPEANPEAAEMLISEPACCPYCQQPEFGVTYDPPPFRRGLAYHISSSAFASMGPAMSSNSSLGSTSPTPFISPPPSGAGGRRRTQSLSANDPGVITTDRVRPDWAVKLAAQRNHLARRAAAATALHTAAFLMSDQGSRPFGRMGRFSRRNTGGDRENASTDNAAAASVGAGAGAGAGAGGGAPPVQEPATRNGPSRGLLQGPQADRRQSHMENLENMMLAEAIRLSLAAEEDRKRKADKEERKEAKKREKEERKAAKAAAKGQPYSGQSSASGSTLSLPGLSTIGRRRGNSGASNLRVEATTAHAMASSANSSPPRPHTAVNMNDKGKGVDRGPPQTPPETEAGKSNVDALHPAAVPTSTPVPAPSASPRPVPSPQHSAGPSHLRQMSSASSVSSSGPDSRSGSYQDPSYLQSHDPRTSGLSLGAKSDDSGDEGGRSGDENDAEPRFNFTSLAEMVGVELEGANAGRRLSQIGESHTEEEISSALPSHDDSDKRSSTHEATAEHVEDESTSHDGDDAMSKSIATLTQDSYNAKAHTEEENDDEEPSGSADTPQLMITPETPIVDDHGESESKQLGFHGTRTVEVPEDMMTR</sequence>
<feature type="compositionally biased region" description="Polar residues" evidence="2">
    <location>
        <begin position="182"/>
        <end position="193"/>
    </location>
</feature>
<feature type="region of interest" description="Disordered" evidence="2">
    <location>
        <begin position="798"/>
        <end position="922"/>
    </location>
</feature>
<feature type="compositionally biased region" description="Basic and acidic residues" evidence="2">
    <location>
        <begin position="68"/>
        <end position="82"/>
    </location>
</feature>
<feature type="region of interest" description="Disordered" evidence="2">
    <location>
        <begin position="472"/>
        <end position="538"/>
    </location>
</feature>
<comment type="similarity">
    <text evidence="1">Belongs to the SIP5 family.</text>
</comment>
<feature type="region of interest" description="Disordered" evidence="2">
    <location>
        <begin position="1"/>
        <end position="82"/>
    </location>
</feature>
<feature type="region of interest" description="Disordered" evidence="2">
    <location>
        <begin position="561"/>
        <end position="781"/>
    </location>
</feature>
<feature type="compositionally biased region" description="Pro residues" evidence="2">
    <location>
        <begin position="691"/>
        <end position="705"/>
    </location>
</feature>
<name>A0A9W8YYX7_9PEZI</name>
<gene>
    <name evidence="3" type="primary">SIP5</name>
    <name evidence="3" type="ORF">N0V93_002592</name>
</gene>
<evidence type="ECO:0000313" key="3">
    <source>
        <dbReference type="EMBL" id="KAJ4393382.1"/>
    </source>
</evidence>
<feature type="compositionally biased region" description="Polar residues" evidence="2">
    <location>
        <begin position="852"/>
        <end position="861"/>
    </location>
</feature>
<dbReference type="GO" id="GO:0005737">
    <property type="term" value="C:cytoplasm"/>
    <property type="evidence" value="ECO:0007669"/>
    <property type="project" value="TreeGrafter"/>
</dbReference>
<organism evidence="3 4">
    <name type="scientific">Gnomoniopsis smithogilvyi</name>
    <dbReference type="NCBI Taxonomy" id="1191159"/>
    <lineage>
        <taxon>Eukaryota</taxon>
        <taxon>Fungi</taxon>
        <taxon>Dikarya</taxon>
        <taxon>Ascomycota</taxon>
        <taxon>Pezizomycotina</taxon>
        <taxon>Sordariomycetes</taxon>
        <taxon>Sordariomycetidae</taxon>
        <taxon>Diaporthales</taxon>
        <taxon>Gnomoniaceae</taxon>
        <taxon>Gnomoniopsis</taxon>
    </lineage>
</organism>
<dbReference type="CDD" id="cd24139">
    <property type="entry name" value="SIP5-like"/>
    <property type="match status" value="1"/>
</dbReference>
<dbReference type="PANTHER" id="PTHR31315">
    <property type="entry name" value="PROTEIN SIP5"/>
    <property type="match status" value="1"/>
</dbReference>
<feature type="region of interest" description="Disordered" evidence="2">
    <location>
        <begin position="386"/>
        <end position="426"/>
    </location>
</feature>
<dbReference type="EMBL" id="JAPEVB010000002">
    <property type="protein sequence ID" value="KAJ4393382.1"/>
    <property type="molecule type" value="Genomic_DNA"/>
</dbReference>
<dbReference type="InterPro" id="IPR039301">
    <property type="entry name" value="Sip5/DA2"/>
</dbReference>
<feature type="compositionally biased region" description="Basic and acidic residues" evidence="2">
    <location>
        <begin position="561"/>
        <end position="586"/>
    </location>
</feature>
<evidence type="ECO:0000313" key="4">
    <source>
        <dbReference type="Proteomes" id="UP001140453"/>
    </source>
</evidence>
<feature type="compositionally biased region" description="Low complexity" evidence="2">
    <location>
        <begin position="588"/>
        <end position="613"/>
    </location>
</feature>
<dbReference type="PANTHER" id="PTHR31315:SF1">
    <property type="entry name" value="PROTEIN SIP5"/>
    <property type="match status" value="1"/>
</dbReference>
<comment type="caution">
    <text evidence="3">The sequence shown here is derived from an EMBL/GenBank/DDBJ whole genome shotgun (WGS) entry which is preliminary data.</text>
</comment>
<keyword evidence="4" id="KW-1185">Reference proteome</keyword>
<feature type="compositionally biased region" description="Low complexity" evidence="2">
    <location>
        <begin position="719"/>
        <end position="735"/>
    </location>
</feature>
<feature type="compositionally biased region" description="Low complexity" evidence="2">
    <location>
        <begin position="388"/>
        <end position="400"/>
    </location>
</feature>
<dbReference type="OrthoDB" id="21471at2759"/>
<dbReference type="AlphaFoldDB" id="A0A9W8YYX7"/>
<feature type="compositionally biased region" description="Basic and acidic residues" evidence="2">
    <location>
        <begin position="818"/>
        <end position="849"/>
    </location>
</feature>
<evidence type="ECO:0000256" key="2">
    <source>
        <dbReference type="SAM" id="MobiDB-lite"/>
    </source>
</evidence>
<evidence type="ECO:0000256" key="1">
    <source>
        <dbReference type="ARBA" id="ARBA00010402"/>
    </source>
</evidence>
<feature type="compositionally biased region" description="Polar residues" evidence="2">
    <location>
        <begin position="217"/>
        <end position="228"/>
    </location>
</feature>
<feature type="region of interest" description="Disordered" evidence="2">
    <location>
        <begin position="207"/>
        <end position="236"/>
    </location>
</feature>
<feature type="compositionally biased region" description="Gly residues" evidence="2">
    <location>
        <begin position="501"/>
        <end position="513"/>
    </location>
</feature>
<feature type="region of interest" description="Disordered" evidence="2">
    <location>
        <begin position="162"/>
        <end position="193"/>
    </location>
</feature>
<proteinExistence type="inferred from homology"/>
<protein>
    <submittedName>
        <fullName evidence="3">SNF1-interacting protein</fullName>
    </submittedName>
</protein>
<dbReference type="Proteomes" id="UP001140453">
    <property type="component" value="Unassembled WGS sequence"/>
</dbReference>
<accession>A0A9W8YYX7</accession>
<feature type="compositionally biased region" description="Basic and acidic residues" evidence="2">
    <location>
        <begin position="757"/>
        <end position="776"/>
    </location>
</feature>
<reference evidence="3" key="1">
    <citation type="submission" date="2022-10" db="EMBL/GenBank/DDBJ databases">
        <title>Tapping the CABI collections for fungal endophytes: first genome assemblies for Collariella, Neodidymelliopsis, Ascochyta clinopodiicola, Didymella pomorum, Didymosphaeria variabile, Neocosmospora piperis and Neocucurbitaria cava.</title>
        <authorList>
            <person name="Hill R."/>
        </authorList>
    </citation>
    <scope>NUCLEOTIDE SEQUENCE</scope>
    <source>
        <strain evidence="3">IMI 355082</strain>
    </source>
</reference>